<reference evidence="2 3" key="1">
    <citation type="submission" date="2021-12" db="EMBL/GenBank/DDBJ databases">
        <title>Discovery of the Pendulisporaceae a myxobacterial family with distinct sporulation behavior and unique specialized metabolism.</title>
        <authorList>
            <person name="Garcia R."/>
            <person name="Popoff A."/>
            <person name="Bader C.D."/>
            <person name="Loehr J."/>
            <person name="Walesch S."/>
            <person name="Walt C."/>
            <person name="Boldt J."/>
            <person name="Bunk B."/>
            <person name="Haeckl F.J.F.P.J."/>
            <person name="Gunesch A.P."/>
            <person name="Birkelbach J."/>
            <person name="Nuebel U."/>
            <person name="Pietschmann T."/>
            <person name="Bach T."/>
            <person name="Mueller R."/>
        </authorList>
    </citation>
    <scope>NUCLEOTIDE SEQUENCE [LARGE SCALE GENOMIC DNA]</scope>
    <source>
        <strain evidence="2 3">MSr11954</strain>
    </source>
</reference>
<proteinExistence type="predicted"/>
<dbReference type="Proteomes" id="UP001370348">
    <property type="component" value="Chromosome"/>
</dbReference>
<feature type="region of interest" description="Disordered" evidence="1">
    <location>
        <begin position="319"/>
        <end position="338"/>
    </location>
</feature>
<evidence type="ECO:0000313" key="2">
    <source>
        <dbReference type="EMBL" id="WXB13479.1"/>
    </source>
</evidence>
<name>A0ABZ2LRC7_9BACT</name>
<dbReference type="InterPro" id="IPR011990">
    <property type="entry name" value="TPR-like_helical_dom_sf"/>
</dbReference>
<organism evidence="2 3">
    <name type="scientific">Pendulispora albinea</name>
    <dbReference type="NCBI Taxonomy" id="2741071"/>
    <lineage>
        <taxon>Bacteria</taxon>
        <taxon>Pseudomonadati</taxon>
        <taxon>Myxococcota</taxon>
        <taxon>Myxococcia</taxon>
        <taxon>Myxococcales</taxon>
        <taxon>Sorangiineae</taxon>
        <taxon>Pendulisporaceae</taxon>
        <taxon>Pendulispora</taxon>
    </lineage>
</organism>
<evidence type="ECO:0000256" key="1">
    <source>
        <dbReference type="SAM" id="MobiDB-lite"/>
    </source>
</evidence>
<sequence length="490" mass="54721">MATIGCGSLRGRADSAFEKGDYEGAARDYAQVVAQDPTDQEARAKLAQAREKIFLGLLAEVAESKRTGDKERVFSALGRLLDRARGWNDPGSPAIQKRTHDEVAWAEEQIGIECGALLARHAPLLAEDQLEARDRQVLRHFPGSTVKSVITDTIHEYAETQCKRLAPANPAASPYFADLVGKYCAHFHVTTARVPVLPYHVSRVVLAGQVDGLSLEGRDAFATAVQKGLERSSFWDPRAEAPAIVTVSGKNHAAFSSRKMTLSRPWVERIPYQAMEEYQESYTEYYPDTETYYDTEHYTEFETYTHSCGDGKNTCTDTRPVSKTRQVPRTRQVTKSRTAYRTKTRPVTRYREEDRVFAFEATERSGNYEVDVAAHIDFKQGVAPFAVHLSNTKSDSGIDHDSSFPPAGVSPSRSNLQTRDAFWLEQLPTITQRTTLSAHSHWVALFCSQSTYSSDEAARCYYVPAAERPKAARDVLFGSFGPDIDNVQRL</sequence>
<dbReference type="RefSeq" id="WP_394823089.1">
    <property type="nucleotide sequence ID" value="NZ_CP089984.1"/>
</dbReference>
<dbReference type="EMBL" id="CP089984">
    <property type="protein sequence ID" value="WXB13479.1"/>
    <property type="molecule type" value="Genomic_DNA"/>
</dbReference>
<gene>
    <name evidence="2" type="ORF">LZC94_37250</name>
</gene>
<feature type="compositionally biased region" description="Basic residues" evidence="1">
    <location>
        <begin position="326"/>
        <end position="338"/>
    </location>
</feature>
<accession>A0ABZ2LRC7</accession>
<keyword evidence="3" id="KW-1185">Reference proteome</keyword>
<evidence type="ECO:0000313" key="3">
    <source>
        <dbReference type="Proteomes" id="UP001370348"/>
    </source>
</evidence>
<protein>
    <submittedName>
        <fullName evidence="2">Tetratricopeptide repeat protein</fullName>
    </submittedName>
</protein>
<dbReference type="Gene3D" id="1.25.40.10">
    <property type="entry name" value="Tetratricopeptide repeat domain"/>
    <property type="match status" value="1"/>
</dbReference>